<feature type="transmembrane region" description="Helical" evidence="1">
    <location>
        <begin position="126"/>
        <end position="150"/>
    </location>
</feature>
<evidence type="ECO:0000313" key="3">
    <source>
        <dbReference type="Proteomes" id="UP000198828"/>
    </source>
</evidence>
<evidence type="ECO:0000256" key="1">
    <source>
        <dbReference type="SAM" id="Phobius"/>
    </source>
</evidence>
<keyword evidence="1" id="KW-0472">Membrane</keyword>
<keyword evidence="1" id="KW-1133">Transmembrane helix</keyword>
<evidence type="ECO:0000313" key="2">
    <source>
        <dbReference type="EMBL" id="SDX68030.1"/>
    </source>
</evidence>
<dbReference type="EMBL" id="FNNG01000016">
    <property type="protein sequence ID" value="SDX68030.1"/>
    <property type="molecule type" value="Genomic_DNA"/>
</dbReference>
<keyword evidence="1" id="KW-0812">Transmembrane</keyword>
<proteinExistence type="predicted"/>
<keyword evidence="3" id="KW-1185">Reference proteome</keyword>
<feature type="transmembrane region" description="Helical" evidence="1">
    <location>
        <begin position="12"/>
        <end position="31"/>
    </location>
</feature>
<accession>A0A1H3DNV9</accession>
<reference evidence="2 3" key="1">
    <citation type="submission" date="2016-10" db="EMBL/GenBank/DDBJ databases">
        <authorList>
            <person name="de Groot N.N."/>
        </authorList>
    </citation>
    <scope>NUCLEOTIDE SEQUENCE [LARGE SCALE GENOMIC DNA]</scope>
    <source>
        <strain evidence="2 3">DSM 23310</strain>
    </source>
</reference>
<gene>
    <name evidence="2" type="ORF">SAMN05660923_02719</name>
</gene>
<sequence length="167" mass="19257">MHVLSRKKNIFLLTGSFAVCIILIFCFQGILDFFHQAIPILYPSMADITVTIDESDRGLQHKQIKELEKLNEISTVYGNKECTDFLVDGENIGYKVLSFDEQQFKEIGLHKTIYNWLITDKWGLQWQWLLTLIVFNALLCASSIILSIIYPLKKIEQTSIIELIANN</sequence>
<dbReference type="RefSeq" id="WP_093754574.1">
    <property type="nucleotide sequence ID" value="NZ_FNNG01000016.1"/>
</dbReference>
<dbReference type="AlphaFoldDB" id="A0A1H3DNV9"/>
<name>A0A1H3DNV9_9FIRM</name>
<dbReference type="Proteomes" id="UP000198828">
    <property type="component" value="Unassembled WGS sequence"/>
</dbReference>
<organism evidence="2 3">
    <name type="scientific">Tepidimicrobium xylanilyticum</name>
    <dbReference type="NCBI Taxonomy" id="1123352"/>
    <lineage>
        <taxon>Bacteria</taxon>
        <taxon>Bacillati</taxon>
        <taxon>Bacillota</taxon>
        <taxon>Tissierellia</taxon>
        <taxon>Tissierellales</taxon>
        <taxon>Tepidimicrobiaceae</taxon>
        <taxon>Tepidimicrobium</taxon>
    </lineage>
</organism>
<protein>
    <submittedName>
        <fullName evidence="2">Uncharacterized protein</fullName>
    </submittedName>
</protein>